<protein>
    <recommendedName>
        <fullName evidence="1">NAD-dependent epimerase/dehydratase domain-containing protein</fullName>
    </recommendedName>
</protein>
<name>A0A1E3P768_WICAA</name>
<sequence length="262" mass="29317">MSKLVVLGGNGFLGRRICQAGIESGFRVTSLSRSGKPPRLTPKEDSSWIQKVNWRPADIFKPESYKEELKDATSVVHSIGILLENQNYKKTINSNSSILSEFSNFLKPSNPLTKSSFNSYESVNRDSAILLAETFQETTNSSDPAFVYISADKGFPGLPKGYINSKREAEQEIQVLEKLRPILVRPGFMYDEVSNQDNVRSSIKTFVDIANWGNSTILGNRVGLFNELIRPTVSTQRVAEAIIYRIQDKTFKGVVTLDDLLN</sequence>
<reference evidence="2 3" key="1">
    <citation type="journal article" date="2016" name="Proc. Natl. Acad. Sci. U.S.A.">
        <title>Comparative genomics of biotechnologically important yeasts.</title>
        <authorList>
            <person name="Riley R."/>
            <person name="Haridas S."/>
            <person name="Wolfe K.H."/>
            <person name="Lopes M.R."/>
            <person name="Hittinger C.T."/>
            <person name="Goeker M."/>
            <person name="Salamov A.A."/>
            <person name="Wisecaver J.H."/>
            <person name="Long T.M."/>
            <person name="Calvey C.H."/>
            <person name="Aerts A.L."/>
            <person name="Barry K.W."/>
            <person name="Choi C."/>
            <person name="Clum A."/>
            <person name="Coughlan A.Y."/>
            <person name="Deshpande S."/>
            <person name="Douglass A.P."/>
            <person name="Hanson S.J."/>
            <person name="Klenk H.-P."/>
            <person name="LaButti K.M."/>
            <person name="Lapidus A."/>
            <person name="Lindquist E.A."/>
            <person name="Lipzen A.M."/>
            <person name="Meier-Kolthoff J.P."/>
            <person name="Ohm R.A."/>
            <person name="Otillar R.P."/>
            <person name="Pangilinan J.L."/>
            <person name="Peng Y."/>
            <person name="Rokas A."/>
            <person name="Rosa C.A."/>
            <person name="Scheuner C."/>
            <person name="Sibirny A.A."/>
            <person name="Slot J.C."/>
            <person name="Stielow J.B."/>
            <person name="Sun H."/>
            <person name="Kurtzman C.P."/>
            <person name="Blackwell M."/>
            <person name="Grigoriev I.V."/>
            <person name="Jeffries T.W."/>
        </authorList>
    </citation>
    <scope>NUCLEOTIDE SEQUENCE [LARGE SCALE GENOMIC DNA]</scope>
    <source>
        <strain evidence="3">ATCC 58044 / CBS 1984 / NCYC 433 / NRRL Y-366-8</strain>
    </source>
</reference>
<accession>A0A1E3P768</accession>
<evidence type="ECO:0000313" key="3">
    <source>
        <dbReference type="Proteomes" id="UP000094112"/>
    </source>
</evidence>
<dbReference type="AlphaFoldDB" id="A0A1E3P768"/>
<dbReference type="InterPro" id="IPR036291">
    <property type="entry name" value="NAD(P)-bd_dom_sf"/>
</dbReference>
<organism evidence="2 3">
    <name type="scientific">Wickerhamomyces anomalus (strain ATCC 58044 / CBS 1984 / NCYC 433 / NRRL Y-366-8)</name>
    <name type="common">Yeast</name>
    <name type="synonym">Hansenula anomala</name>
    <dbReference type="NCBI Taxonomy" id="683960"/>
    <lineage>
        <taxon>Eukaryota</taxon>
        <taxon>Fungi</taxon>
        <taxon>Dikarya</taxon>
        <taxon>Ascomycota</taxon>
        <taxon>Saccharomycotina</taxon>
        <taxon>Saccharomycetes</taxon>
        <taxon>Phaffomycetales</taxon>
        <taxon>Wickerhamomycetaceae</taxon>
        <taxon>Wickerhamomyces</taxon>
    </lineage>
</organism>
<keyword evidence="3" id="KW-1185">Reference proteome</keyword>
<dbReference type="Gene3D" id="3.40.50.720">
    <property type="entry name" value="NAD(P)-binding Rossmann-like Domain"/>
    <property type="match status" value="1"/>
</dbReference>
<dbReference type="STRING" id="683960.A0A1E3P768"/>
<gene>
    <name evidence="2" type="ORF">WICANDRAFT_61774</name>
</gene>
<dbReference type="GO" id="GO:0005739">
    <property type="term" value="C:mitochondrion"/>
    <property type="evidence" value="ECO:0007669"/>
    <property type="project" value="EnsemblFungi"/>
</dbReference>
<dbReference type="RefSeq" id="XP_019040420.1">
    <property type="nucleotide sequence ID" value="XM_019183246.1"/>
</dbReference>
<dbReference type="InterPro" id="IPR051207">
    <property type="entry name" value="ComplexI_NDUFA9_subunit"/>
</dbReference>
<dbReference type="GeneID" id="30200492"/>
<dbReference type="Proteomes" id="UP000094112">
    <property type="component" value="Unassembled WGS sequence"/>
</dbReference>
<proteinExistence type="predicted"/>
<dbReference type="OrthoDB" id="276721at2759"/>
<dbReference type="PANTHER" id="PTHR12126">
    <property type="entry name" value="NADH-UBIQUINONE OXIDOREDUCTASE 39 KDA SUBUNIT-RELATED"/>
    <property type="match status" value="1"/>
</dbReference>
<evidence type="ECO:0000259" key="1">
    <source>
        <dbReference type="Pfam" id="PF01370"/>
    </source>
</evidence>
<dbReference type="SUPFAM" id="SSF51735">
    <property type="entry name" value="NAD(P)-binding Rossmann-fold domains"/>
    <property type="match status" value="1"/>
</dbReference>
<dbReference type="GO" id="GO:0044877">
    <property type="term" value="F:protein-containing complex binding"/>
    <property type="evidence" value="ECO:0007669"/>
    <property type="project" value="TreeGrafter"/>
</dbReference>
<feature type="domain" description="NAD-dependent epimerase/dehydratase" evidence="1">
    <location>
        <begin position="5"/>
        <end position="95"/>
    </location>
</feature>
<dbReference type="InterPro" id="IPR001509">
    <property type="entry name" value="Epimerase_deHydtase"/>
</dbReference>
<evidence type="ECO:0000313" key="2">
    <source>
        <dbReference type="EMBL" id="ODQ61213.1"/>
    </source>
</evidence>
<dbReference type="Pfam" id="PF01370">
    <property type="entry name" value="Epimerase"/>
    <property type="match status" value="1"/>
</dbReference>
<dbReference type="EMBL" id="KV454209">
    <property type="protein sequence ID" value="ODQ61213.1"/>
    <property type="molecule type" value="Genomic_DNA"/>
</dbReference>
<dbReference type="PANTHER" id="PTHR12126:SF16">
    <property type="entry name" value="MIOREX COMPLEX COMPONENT 2"/>
    <property type="match status" value="1"/>
</dbReference>
<dbReference type="GO" id="GO:0006744">
    <property type="term" value="P:ubiquinone biosynthetic process"/>
    <property type="evidence" value="ECO:0007669"/>
    <property type="project" value="EnsemblFungi"/>
</dbReference>